<protein>
    <recommendedName>
        <fullName evidence="5">DUF4190 domain-containing protein</fullName>
    </recommendedName>
</protein>
<keyword evidence="2" id="KW-0472">Membrane</keyword>
<organism evidence="3 4">
    <name type="scientific">Nocardioides kribbensis</name>
    <dbReference type="NCBI Taxonomy" id="305517"/>
    <lineage>
        <taxon>Bacteria</taxon>
        <taxon>Bacillati</taxon>
        <taxon>Actinomycetota</taxon>
        <taxon>Actinomycetes</taxon>
        <taxon>Propionibacteriales</taxon>
        <taxon>Nocardioidaceae</taxon>
        <taxon>Nocardioides</taxon>
    </lineage>
</organism>
<reference evidence="3 4" key="1">
    <citation type="submission" date="2024-02" db="EMBL/GenBank/DDBJ databases">
        <title>Full genome sequence of Nocardioides kribbensis.</title>
        <authorList>
            <person name="Poletto B.L."/>
            <person name="Silva G."/>
            <person name="Galante D."/>
            <person name="Campos K.R."/>
            <person name="Santos M.B.N."/>
            <person name="Sacchi C.T."/>
        </authorList>
    </citation>
    <scope>NUCLEOTIDE SEQUENCE [LARGE SCALE GENOMIC DNA]</scope>
    <source>
        <strain evidence="3 4">O4R</strain>
    </source>
</reference>
<keyword evidence="2" id="KW-1133">Transmembrane helix</keyword>
<sequence>MTTPPHGPGDQSGADGDPAGPPSPYGQPTPYGQPGGSPYGQPAGSPYGQPGAQPAGPYGQSYPGGPSGPSGSQGTDTLSVVALVLSFTCCLSFVGAILGLVGLGRTKEGRAKGRWAAVTAIVVGLLGTLALIGGIVALVTVGTNLTTLDDLEAGTCLTADGLTDDSEENVTDIREVDCTEAHDGEVVATEVVDGEPTGCAELASAEGYDGTNVDISRMTLIPISEQVPPQDGDRVVCVAYNTDGSSLDAPLLGAAS</sequence>
<feature type="region of interest" description="Disordered" evidence="1">
    <location>
        <begin position="1"/>
        <end position="74"/>
    </location>
</feature>
<evidence type="ECO:0000313" key="4">
    <source>
        <dbReference type="Proteomes" id="UP001482520"/>
    </source>
</evidence>
<feature type="compositionally biased region" description="Low complexity" evidence="1">
    <location>
        <begin position="8"/>
        <end position="18"/>
    </location>
</feature>
<feature type="transmembrane region" description="Helical" evidence="2">
    <location>
        <begin position="80"/>
        <end position="103"/>
    </location>
</feature>
<proteinExistence type="predicted"/>
<feature type="compositionally biased region" description="Low complexity" evidence="1">
    <location>
        <begin position="39"/>
        <end position="74"/>
    </location>
</feature>
<name>A0ABV1NZQ7_9ACTN</name>
<keyword evidence="2" id="KW-0812">Transmembrane</keyword>
<evidence type="ECO:0000256" key="1">
    <source>
        <dbReference type="SAM" id="MobiDB-lite"/>
    </source>
</evidence>
<comment type="caution">
    <text evidence="3">The sequence shown here is derived from an EMBL/GenBank/DDBJ whole genome shotgun (WGS) entry which is preliminary data.</text>
</comment>
<dbReference type="RefSeq" id="WP_349804819.1">
    <property type="nucleotide sequence ID" value="NZ_JBEGDP010000012.1"/>
</dbReference>
<dbReference type="EMBL" id="JBEGDP010000012">
    <property type="protein sequence ID" value="MEQ7848001.1"/>
    <property type="molecule type" value="Genomic_DNA"/>
</dbReference>
<evidence type="ECO:0000313" key="3">
    <source>
        <dbReference type="EMBL" id="MEQ7848001.1"/>
    </source>
</evidence>
<evidence type="ECO:0008006" key="5">
    <source>
        <dbReference type="Google" id="ProtNLM"/>
    </source>
</evidence>
<evidence type="ECO:0000256" key="2">
    <source>
        <dbReference type="SAM" id="Phobius"/>
    </source>
</evidence>
<feature type="transmembrane region" description="Helical" evidence="2">
    <location>
        <begin position="115"/>
        <end position="139"/>
    </location>
</feature>
<keyword evidence="4" id="KW-1185">Reference proteome</keyword>
<dbReference type="SUPFAM" id="SSF81995">
    <property type="entry name" value="beta-sandwich domain of Sec23/24"/>
    <property type="match status" value="1"/>
</dbReference>
<gene>
    <name evidence="3" type="ORF">V6R90_12010</name>
</gene>
<accession>A0ABV1NZQ7</accession>
<dbReference type="Proteomes" id="UP001482520">
    <property type="component" value="Unassembled WGS sequence"/>
</dbReference>